<feature type="compositionally biased region" description="Low complexity" evidence="1">
    <location>
        <begin position="107"/>
        <end position="117"/>
    </location>
</feature>
<dbReference type="EMBL" id="LFZO01000313">
    <property type="protein sequence ID" value="KXT09691.1"/>
    <property type="molecule type" value="Genomic_DNA"/>
</dbReference>
<comment type="caution">
    <text evidence="2">The sequence shown here is derived from an EMBL/GenBank/DDBJ whole genome shotgun (WGS) entry which is preliminary data.</text>
</comment>
<feature type="region of interest" description="Disordered" evidence="1">
    <location>
        <begin position="183"/>
        <end position="202"/>
    </location>
</feature>
<keyword evidence="3" id="KW-1185">Reference proteome</keyword>
<gene>
    <name evidence="2" type="ORF">AC579_8951</name>
</gene>
<organism evidence="2 3">
    <name type="scientific">Pseudocercospora musae</name>
    <dbReference type="NCBI Taxonomy" id="113226"/>
    <lineage>
        <taxon>Eukaryota</taxon>
        <taxon>Fungi</taxon>
        <taxon>Dikarya</taxon>
        <taxon>Ascomycota</taxon>
        <taxon>Pezizomycotina</taxon>
        <taxon>Dothideomycetes</taxon>
        <taxon>Dothideomycetidae</taxon>
        <taxon>Mycosphaerellales</taxon>
        <taxon>Mycosphaerellaceae</taxon>
        <taxon>Pseudocercospora</taxon>
    </lineage>
</organism>
<feature type="region of interest" description="Disordered" evidence="1">
    <location>
        <begin position="1"/>
        <end position="138"/>
    </location>
</feature>
<dbReference type="OrthoDB" id="10383644at2759"/>
<sequence>MHSGWTRFKQWFTNPDATEIRSRPNPYADPTAQDSKRKSKYVAVWDEQPKLKSKPKPKRRVTGPHNSRPPVSYVARPSAPRPTTSGADGRVPSRYMTRPVTPPRMPQQPYQQMYARPSTSNSAYSRTGRRPWDEPRYRGRNAADLRAASRRALLVTNQESWFDDTSSIASGFTSYQQFPYDQRARVEERWPPRDSSRDWRRY</sequence>
<evidence type="ECO:0000256" key="1">
    <source>
        <dbReference type="SAM" id="MobiDB-lite"/>
    </source>
</evidence>
<name>A0A139I4N4_9PEZI</name>
<evidence type="ECO:0000313" key="3">
    <source>
        <dbReference type="Proteomes" id="UP000073492"/>
    </source>
</evidence>
<reference evidence="2 3" key="1">
    <citation type="submission" date="2015-07" db="EMBL/GenBank/DDBJ databases">
        <title>Comparative genomics of the Sigatoka disease complex on banana suggests a link between parallel evolutionary changes in Pseudocercospora fijiensis and Pseudocercospora eumusae and increased virulence on the banana host.</title>
        <authorList>
            <person name="Chang T.-C."/>
            <person name="Salvucci A."/>
            <person name="Crous P.W."/>
            <person name="Stergiopoulos I."/>
        </authorList>
    </citation>
    <scope>NUCLEOTIDE SEQUENCE [LARGE SCALE GENOMIC DNA]</scope>
    <source>
        <strain evidence="2 3">CBS 116634</strain>
    </source>
</reference>
<feature type="compositionally biased region" description="Basic residues" evidence="1">
    <location>
        <begin position="51"/>
        <end position="62"/>
    </location>
</feature>
<dbReference type="AlphaFoldDB" id="A0A139I4N4"/>
<protein>
    <submittedName>
        <fullName evidence="2">Uncharacterized protein</fullName>
    </submittedName>
</protein>
<accession>A0A139I4N4</accession>
<proteinExistence type="predicted"/>
<evidence type="ECO:0000313" key="2">
    <source>
        <dbReference type="EMBL" id="KXT09691.1"/>
    </source>
</evidence>
<dbReference type="Proteomes" id="UP000073492">
    <property type="component" value="Unassembled WGS sequence"/>
</dbReference>